<dbReference type="AlphaFoldDB" id="A0A2G1W132"/>
<proteinExistence type="predicted"/>
<sequence length="59" mass="6518">MFDNHLRSLEIFAIPWPIQVSDPSTSSSQEVSSGRDAPAGFAAGASMLRDVHWFRQILS</sequence>
<protein>
    <submittedName>
        <fullName evidence="1">Uncharacterized protein</fullName>
    </submittedName>
</protein>
<accession>A0A2G1W132</accession>
<organism evidence="1 2">
    <name type="scientific">Rhodopirellula bahusiensis</name>
    <dbReference type="NCBI Taxonomy" id="2014065"/>
    <lineage>
        <taxon>Bacteria</taxon>
        <taxon>Pseudomonadati</taxon>
        <taxon>Planctomycetota</taxon>
        <taxon>Planctomycetia</taxon>
        <taxon>Pirellulales</taxon>
        <taxon>Pirellulaceae</taxon>
        <taxon>Rhodopirellula</taxon>
    </lineage>
</organism>
<gene>
    <name evidence="1" type="ORF">CEE69_24300</name>
</gene>
<dbReference type="Proteomes" id="UP000225740">
    <property type="component" value="Unassembled WGS sequence"/>
</dbReference>
<comment type="caution">
    <text evidence="1">The sequence shown here is derived from an EMBL/GenBank/DDBJ whole genome shotgun (WGS) entry which is preliminary data.</text>
</comment>
<dbReference type="EMBL" id="NIZW01000023">
    <property type="protein sequence ID" value="PHQ32733.1"/>
    <property type="molecule type" value="Genomic_DNA"/>
</dbReference>
<name>A0A2G1W132_9BACT</name>
<evidence type="ECO:0000313" key="1">
    <source>
        <dbReference type="EMBL" id="PHQ32733.1"/>
    </source>
</evidence>
<evidence type="ECO:0000313" key="2">
    <source>
        <dbReference type="Proteomes" id="UP000225740"/>
    </source>
</evidence>
<keyword evidence="2" id="KW-1185">Reference proteome</keyword>
<reference evidence="1 2" key="1">
    <citation type="submission" date="2017-06" db="EMBL/GenBank/DDBJ databases">
        <title>Description of Rhodopirellula bahusiensis sp. nov.</title>
        <authorList>
            <person name="Kizina J."/>
            <person name="Harder J."/>
        </authorList>
    </citation>
    <scope>NUCLEOTIDE SEQUENCE [LARGE SCALE GENOMIC DNA]</scope>
    <source>
        <strain evidence="1 2">SWK21</strain>
    </source>
</reference>